<accession>A0ABW1ZXN5</accession>
<gene>
    <name evidence="1" type="ORF">ACFQDL_07360</name>
</gene>
<dbReference type="RefSeq" id="WP_379908445.1">
    <property type="nucleotide sequence ID" value="NZ_JBHSWE010000001.1"/>
</dbReference>
<evidence type="ECO:0000313" key="2">
    <source>
        <dbReference type="Proteomes" id="UP001596422"/>
    </source>
</evidence>
<comment type="caution">
    <text evidence="1">The sequence shown here is derived from an EMBL/GenBank/DDBJ whole genome shotgun (WGS) entry which is preliminary data.</text>
</comment>
<dbReference type="Proteomes" id="UP001596422">
    <property type="component" value="Unassembled WGS sequence"/>
</dbReference>
<evidence type="ECO:0000313" key="1">
    <source>
        <dbReference type="EMBL" id="MFC6669923.1"/>
    </source>
</evidence>
<organism evidence="1 2">
    <name type="scientific">Marinobacterium aestuariivivens</name>
    <dbReference type="NCBI Taxonomy" id="1698799"/>
    <lineage>
        <taxon>Bacteria</taxon>
        <taxon>Pseudomonadati</taxon>
        <taxon>Pseudomonadota</taxon>
        <taxon>Gammaproteobacteria</taxon>
        <taxon>Oceanospirillales</taxon>
        <taxon>Oceanospirillaceae</taxon>
        <taxon>Marinobacterium</taxon>
    </lineage>
</organism>
<keyword evidence="2" id="KW-1185">Reference proteome</keyword>
<sequence length="77" mass="8442">MAILDPLARSTPGFMLTEDLVRLLPEPSRSGRSGQRMQYVMRLPESKEFGCCAVNLDKRLEDLDSEQAASGSCPVVA</sequence>
<dbReference type="EMBL" id="JBHSWE010000001">
    <property type="protein sequence ID" value="MFC6669923.1"/>
    <property type="molecule type" value="Genomic_DNA"/>
</dbReference>
<proteinExistence type="predicted"/>
<protein>
    <submittedName>
        <fullName evidence="1">Uncharacterized protein</fullName>
    </submittedName>
</protein>
<reference evidence="2" key="1">
    <citation type="journal article" date="2019" name="Int. J. Syst. Evol. Microbiol.">
        <title>The Global Catalogue of Microorganisms (GCM) 10K type strain sequencing project: providing services to taxonomists for standard genome sequencing and annotation.</title>
        <authorList>
            <consortium name="The Broad Institute Genomics Platform"/>
            <consortium name="The Broad Institute Genome Sequencing Center for Infectious Disease"/>
            <person name="Wu L."/>
            <person name="Ma J."/>
        </authorList>
    </citation>
    <scope>NUCLEOTIDE SEQUENCE [LARGE SCALE GENOMIC DNA]</scope>
    <source>
        <strain evidence="2">NBRC 111756</strain>
    </source>
</reference>
<name>A0ABW1ZXN5_9GAMM</name>